<proteinExistence type="predicted"/>
<dbReference type="AlphaFoldDB" id="A0A645D7X9"/>
<sequence>MQQRRRADIALHARAARDGIIDIVKVRHVVAEEHITDAITGEREALGIGIGHDASAVVVCHERNGFARIVQLAVRFIRDEVDRMPQLCAFFREQGGKGADRLLAIDHTGGIVGRVDDDRLRVRIDGTLQRGEVDLKMRHIGIDNNEPAARVGCKTAVFRKIRCDGDKLGLIAQRQRAQNRCQRGGCPTGDIEIPAGKRRAIAAVEILRNRVPRFVCTRRAGVAMQRGRIARIQQIDHLLGQRGGRGDGGVADGEIVDA</sequence>
<name>A0A645D7X9_9ZZZZ</name>
<protein>
    <submittedName>
        <fullName evidence="1">Uncharacterized protein</fullName>
    </submittedName>
</protein>
<gene>
    <name evidence="1" type="ORF">SDC9_132393</name>
</gene>
<reference evidence="1" key="1">
    <citation type="submission" date="2019-08" db="EMBL/GenBank/DDBJ databases">
        <authorList>
            <person name="Kucharzyk K."/>
            <person name="Murdoch R.W."/>
            <person name="Higgins S."/>
            <person name="Loffler F."/>
        </authorList>
    </citation>
    <scope>NUCLEOTIDE SEQUENCE</scope>
</reference>
<dbReference type="EMBL" id="VSSQ01033654">
    <property type="protein sequence ID" value="MPM85315.1"/>
    <property type="molecule type" value="Genomic_DNA"/>
</dbReference>
<evidence type="ECO:0000313" key="1">
    <source>
        <dbReference type="EMBL" id="MPM85315.1"/>
    </source>
</evidence>
<accession>A0A645D7X9</accession>
<organism evidence="1">
    <name type="scientific">bioreactor metagenome</name>
    <dbReference type="NCBI Taxonomy" id="1076179"/>
    <lineage>
        <taxon>unclassified sequences</taxon>
        <taxon>metagenomes</taxon>
        <taxon>ecological metagenomes</taxon>
    </lineage>
</organism>
<comment type="caution">
    <text evidence="1">The sequence shown here is derived from an EMBL/GenBank/DDBJ whole genome shotgun (WGS) entry which is preliminary data.</text>
</comment>